<comment type="caution">
    <text evidence="2">The sequence shown here is derived from an EMBL/GenBank/DDBJ whole genome shotgun (WGS) entry which is preliminary data.</text>
</comment>
<reference evidence="2 3" key="1">
    <citation type="submission" date="2023-06" db="EMBL/GenBank/DDBJ databases">
        <title>Campylobacter magnum sp. nov., isolated from cecal contents of domestic pigs (Sus scrofa domesticus).</title>
        <authorList>
            <person name="Papic B."/>
            <person name="Gruntar I."/>
        </authorList>
    </citation>
    <scope>NUCLEOTIDE SEQUENCE [LARGE SCALE GENOMIC DNA]</scope>
    <source>
        <strain evidence="3">34484-21</strain>
    </source>
</reference>
<dbReference type="InterPro" id="IPR052022">
    <property type="entry name" value="26kDa_periplasmic_antigen"/>
</dbReference>
<dbReference type="Pfam" id="PF04402">
    <property type="entry name" value="SIMPL"/>
    <property type="match status" value="1"/>
</dbReference>
<dbReference type="EMBL" id="JAULJQ010000007">
    <property type="protein sequence ID" value="MDO2409759.1"/>
    <property type="molecule type" value="Genomic_DNA"/>
</dbReference>
<dbReference type="Proteomes" id="UP001171111">
    <property type="component" value="Unassembled WGS sequence"/>
</dbReference>
<keyword evidence="1" id="KW-1133">Transmembrane helix</keyword>
<dbReference type="InterPro" id="IPR007497">
    <property type="entry name" value="SIMPL/DUF541"/>
</dbReference>
<accession>A0ABT8T7R5</accession>
<dbReference type="RefSeq" id="WP_302244551.1">
    <property type="nucleotide sequence ID" value="NZ_JAULJQ010000007.1"/>
</dbReference>
<name>A0ABT8T7R5_9BACT</name>
<dbReference type="InterPro" id="IPR016907">
    <property type="entry name" value="UCP029033"/>
</dbReference>
<dbReference type="PIRSF" id="PIRSF029033">
    <property type="entry name" value="UCP029033"/>
    <property type="match status" value="1"/>
</dbReference>
<keyword evidence="3" id="KW-1185">Reference proteome</keyword>
<sequence length="229" mass="25057">MVKNYFFLSIAIVIASIVLGVSAIVATQPKASVLVRGLAQREVDANLAIWRMSYSLGSNELAALQSEINTKNAVITEFLLAHGLSSDDFSVLPASITNTSLDMYSDKSRISYTFIATATTLVRTSKIKELQAAFKDSQTLISSGIAIQQDFENKINYEFTALNEIKPAMIEEATKNAREVAVKFAKDSNSQVGKIKNASQGVFSIENASGGLEDKKRVRVVTQIEYFLK</sequence>
<feature type="transmembrane region" description="Helical" evidence="1">
    <location>
        <begin position="6"/>
        <end position="26"/>
    </location>
</feature>
<evidence type="ECO:0000313" key="2">
    <source>
        <dbReference type="EMBL" id="MDO2409759.1"/>
    </source>
</evidence>
<organism evidence="2 3">
    <name type="scientific">Campylobacter magnus</name>
    <dbReference type="NCBI Taxonomy" id="3026462"/>
    <lineage>
        <taxon>Bacteria</taxon>
        <taxon>Pseudomonadati</taxon>
        <taxon>Campylobacterota</taxon>
        <taxon>Epsilonproteobacteria</taxon>
        <taxon>Campylobacterales</taxon>
        <taxon>Campylobacteraceae</taxon>
        <taxon>Campylobacter</taxon>
    </lineage>
</organism>
<protein>
    <submittedName>
        <fullName evidence="2">SIMPL domain-containing protein</fullName>
    </submittedName>
</protein>
<dbReference type="PANTHER" id="PTHR34387:SF2">
    <property type="entry name" value="SLR1258 PROTEIN"/>
    <property type="match status" value="1"/>
</dbReference>
<gene>
    <name evidence="2" type="ORF">Q2362_06570</name>
</gene>
<keyword evidence="1" id="KW-0812">Transmembrane</keyword>
<dbReference type="PANTHER" id="PTHR34387">
    <property type="entry name" value="SLR1258 PROTEIN"/>
    <property type="match status" value="1"/>
</dbReference>
<evidence type="ECO:0000313" key="3">
    <source>
        <dbReference type="Proteomes" id="UP001171111"/>
    </source>
</evidence>
<evidence type="ECO:0000256" key="1">
    <source>
        <dbReference type="SAM" id="Phobius"/>
    </source>
</evidence>
<keyword evidence="1" id="KW-0472">Membrane</keyword>
<proteinExistence type="predicted"/>